<evidence type="ECO:0000313" key="1">
    <source>
        <dbReference type="EMBL" id="GMA21567.1"/>
    </source>
</evidence>
<sequence>MLVVAAKVRADVDVAGAEMDCAGAGAAEATPASDATPRGRASAVIVSWVVRRRAALLVMTLLRGRDGGAEVD</sequence>
<gene>
    <name evidence="1" type="ORF">GCM10025862_35880</name>
</gene>
<dbReference type="EMBL" id="BSUJ01000001">
    <property type="protein sequence ID" value="GMA21567.1"/>
    <property type="molecule type" value="Genomic_DNA"/>
</dbReference>
<proteinExistence type="predicted"/>
<comment type="caution">
    <text evidence="1">The sequence shown here is derived from an EMBL/GenBank/DDBJ whole genome shotgun (WGS) entry which is preliminary data.</text>
</comment>
<evidence type="ECO:0000313" key="2">
    <source>
        <dbReference type="Proteomes" id="UP001157109"/>
    </source>
</evidence>
<dbReference type="Proteomes" id="UP001157109">
    <property type="component" value="Unassembled WGS sequence"/>
</dbReference>
<keyword evidence="2" id="KW-1185">Reference proteome</keyword>
<name>A0ABQ6HT58_9MICO</name>
<organism evidence="1 2">
    <name type="scientific">Arsenicicoccus piscis</name>
    <dbReference type="NCBI Taxonomy" id="673954"/>
    <lineage>
        <taxon>Bacteria</taxon>
        <taxon>Bacillati</taxon>
        <taxon>Actinomycetota</taxon>
        <taxon>Actinomycetes</taxon>
        <taxon>Micrococcales</taxon>
        <taxon>Intrasporangiaceae</taxon>
        <taxon>Arsenicicoccus</taxon>
    </lineage>
</organism>
<reference evidence="2" key="1">
    <citation type="journal article" date="2019" name="Int. J. Syst. Evol. Microbiol.">
        <title>The Global Catalogue of Microorganisms (GCM) 10K type strain sequencing project: providing services to taxonomists for standard genome sequencing and annotation.</title>
        <authorList>
            <consortium name="The Broad Institute Genomics Platform"/>
            <consortium name="The Broad Institute Genome Sequencing Center for Infectious Disease"/>
            <person name="Wu L."/>
            <person name="Ma J."/>
        </authorList>
    </citation>
    <scope>NUCLEOTIDE SEQUENCE [LARGE SCALE GENOMIC DNA]</scope>
    <source>
        <strain evidence="2">NBRC 105830</strain>
    </source>
</reference>
<protein>
    <submittedName>
        <fullName evidence="1">Uncharacterized protein</fullName>
    </submittedName>
</protein>
<accession>A0ABQ6HT58</accession>